<dbReference type="AlphaFoldDB" id="A0A656HAN4"/>
<keyword evidence="3" id="KW-1185">Reference proteome</keyword>
<feature type="domain" description="HNH nuclease" evidence="1">
    <location>
        <begin position="139"/>
        <end position="186"/>
    </location>
</feature>
<dbReference type="Pfam" id="PF13391">
    <property type="entry name" value="HNH_2"/>
    <property type="match status" value="1"/>
</dbReference>
<evidence type="ECO:0000313" key="3">
    <source>
        <dbReference type="Proteomes" id="UP000005317"/>
    </source>
</evidence>
<protein>
    <recommendedName>
        <fullName evidence="1">HNH nuclease domain-containing protein</fullName>
    </recommendedName>
</protein>
<proteinExistence type="predicted"/>
<gene>
    <name evidence="2" type="ORF">Thini_0253</name>
</gene>
<dbReference type="RefSeq" id="WP_002706877.1">
    <property type="nucleotide sequence ID" value="NZ_JH651384.1"/>
</dbReference>
<evidence type="ECO:0000259" key="1">
    <source>
        <dbReference type="Pfam" id="PF13391"/>
    </source>
</evidence>
<dbReference type="Proteomes" id="UP000005317">
    <property type="component" value="Unassembled WGS sequence"/>
</dbReference>
<organism evidence="2 3">
    <name type="scientific">Thiothrix nivea (strain ATCC 35100 / DSM 5205 / JP2)</name>
    <dbReference type="NCBI Taxonomy" id="870187"/>
    <lineage>
        <taxon>Bacteria</taxon>
        <taxon>Pseudomonadati</taxon>
        <taxon>Pseudomonadota</taxon>
        <taxon>Gammaproteobacteria</taxon>
        <taxon>Thiotrichales</taxon>
        <taxon>Thiotrichaceae</taxon>
        <taxon>Thiothrix</taxon>
    </lineage>
</organism>
<dbReference type="OrthoDB" id="529575at2"/>
<dbReference type="CDD" id="cd00085">
    <property type="entry name" value="HNHc"/>
    <property type="match status" value="1"/>
</dbReference>
<accession>A0A656HAN4</accession>
<dbReference type="InterPro" id="IPR003615">
    <property type="entry name" value="HNH_nuc"/>
</dbReference>
<dbReference type="Gene3D" id="1.10.30.50">
    <property type="match status" value="1"/>
</dbReference>
<name>A0A656HAN4_THINJ</name>
<reference evidence="3" key="1">
    <citation type="journal article" date="2011" name="Stand. Genomic Sci.">
        <title>Genome sequence of the filamentous, gliding Thiothrix nivea neotype strain (JP2(T)).</title>
        <authorList>
            <person name="Lapidus A."/>
            <person name="Nolan M."/>
            <person name="Lucas S."/>
            <person name="Glavina Del Rio T."/>
            <person name="Tice H."/>
            <person name="Cheng J.F."/>
            <person name="Tapia R."/>
            <person name="Han C."/>
            <person name="Goodwin L."/>
            <person name="Pitluck S."/>
            <person name="Liolios K."/>
            <person name="Pagani I."/>
            <person name="Ivanova N."/>
            <person name="Huntemann M."/>
            <person name="Mavromatis K."/>
            <person name="Mikhailova N."/>
            <person name="Pati A."/>
            <person name="Chen A."/>
            <person name="Palaniappan K."/>
            <person name="Land M."/>
            <person name="Brambilla E.M."/>
            <person name="Rohde M."/>
            <person name="Abt B."/>
            <person name="Verbarg S."/>
            <person name="Goker M."/>
            <person name="Bristow J."/>
            <person name="Eisen J.A."/>
            <person name="Markowitz V."/>
            <person name="Hugenholtz P."/>
            <person name="Kyrpides N.C."/>
            <person name="Klenk H.P."/>
            <person name="Woyke T."/>
        </authorList>
    </citation>
    <scope>NUCLEOTIDE SEQUENCE [LARGE SCALE GENOMIC DNA]</scope>
    <source>
        <strain evidence="3">ATCC 35100 / DSM 5205 / JP2</strain>
    </source>
</reference>
<dbReference type="EMBL" id="JH651384">
    <property type="protein sequence ID" value="EIJ32914.1"/>
    <property type="molecule type" value="Genomic_DNA"/>
</dbReference>
<sequence length="241" mass="27591">MMSVCVERKYFTKQLLLDAIDAVFRENRGYLISKTLIVDEPEDSLFIVLWEMYHNKNEMRLGVLVKGKLKLLDVGAKRYESLPILKMYENGKIVIQSLNNIDADQPYGLGRSFEEKIQIRPVRSGFFRKIVFDAYGGECALCVTRNPLVAAHIIPVKCGGNDTIRNGILLCKNHDHLFEYGHIMIEPDGRVISENSNIDSYSFVRLPDNPENHPKAENFRKKIKLIKGDLHSDVEFNEDGC</sequence>
<evidence type="ECO:0000313" key="2">
    <source>
        <dbReference type="EMBL" id="EIJ32914.1"/>
    </source>
</evidence>